<evidence type="ECO:0000256" key="1">
    <source>
        <dbReference type="ARBA" id="ARBA00022490"/>
    </source>
</evidence>
<dbReference type="Proteomes" id="UP000092600">
    <property type="component" value="Unassembled WGS sequence"/>
</dbReference>
<dbReference type="Pfam" id="PF01225">
    <property type="entry name" value="Mur_ligase"/>
    <property type="match status" value="1"/>
</dbReference>
<dbReference type="InterPro" id="IPR000713">
    <property type="entry name" value="Mur_ligase_N"/>
</dbReference>
<keyword evidence="1" id="KW-0963">Cytoplasm</keyword>
<dbReference type="InterPro" id="IPR036615">
    <property type="entry name" value="Mur_ligase_C_dom_sf"/>
</dbReference>
<dbReference type="InterPro" id="IPR013221">
    <property type="entry name" value="Mur_ligase_cen"/>
</dbReference>
<dbReference type="AlphaFoldDB" id="A0A199UNF2"/>
<evidence type="ECO:0000259" key="13">
    <source>
        <dbReference type="Pfam" id="PF08245"/>
    </source>
</evidence>
<dbReference type="Pfam" id="PF02875">
    <property type="entry name" value="Mur_ligase_C"/>
    <property type="match status" value="1"/>
</dbReference>
<evidence type="ECO:0000259" key="11">
    <source>
        <dbReference type="Pfam" id="PF01225"/>
    </source>
</evidence>
<evidence type="ECO:0000313" key="14">
    <source>
        <dbReference type="EMBL" id="OAY66150.1"/>
    </source>
</evidence>
<dbReference type="GO" id="GO:0071555">
    <property type="term" value="P:cell wall organization"/>
    <property type="evidence" value="ECO:0007669"/>
    <property type="project" value="UniProtKB-KW"/>
</dbReference>
<evidence type="ECO:0000256" key="7">
    <source>
        <dbReference type="ARBA" id="ARBA00022984"/>
    </source>
</evidence>
<evidence type="ECO:0000256" key="9">
    <source>
        <dbReference type="ARBA" id="ARBA00023316"/>
    </source>
</evidence>
<feature type="domain" description="Mur ligase N-terminal catalytic" evidence="11">
    <location>
        <begin position="148"/>
        <end position="190"/>
    </location>
</feature>
<dbReference type="SUPFAM" id="SSF63418">
    <property type="entry name" value="MurE/MurF N-terminal domain"/>
    <property type="match status" value="1"/>
</dbReference>
<dbReference type="Gene3D" id="3.90.190.20">
    <property type="entry name" value="Mur ligase, C-terminal domain"/>
    <property type="match status" value="1"/>
</dbReference>
<protein>
    <recommendedName>
        <fullName evidence="10">UDP-MurNAc-pentapeptide synthetase</fullName>
    </recommendedName>
</protein>
<dbReference type="InterPro" id="IPR035911">
    <property type="entry name" value="MurE/MurF_N"/>
</dbReference>
<keyword evidence="9" id="KW-0961">Cell wall biogenesis/degradation</keyword>
<feature type="domain" description="Mur ligase central" evidence="13">
    <location>
        <begin position="230"/>
        <end position="433"/>
    </location>
</feature>
<dbReference type="PANTHER" id="PTHR43024:SF1">
    <property type="entry name" value="UDP-N-ACETYLMURAMOYL-TRIPEPTIDE--D-ALANYL-D-ALANINE LIGASE"/>
    <property type="match status" value="1"/>
</dbReference>
<sequence length="596" mass="64692">MKCYPDEALDLLEFFPSPSCYFSTSLVMGTLRCSSGLAIVLNGNCSKPCKNYNGLSRMHRCSKARVSIFTNFKNPCLRAFELLAVHSAATDLEIIDSPVVEETINPYPYPLSQPLRRRWCEDDWLWTASEIAEAINGEIIRRAPSGTISIDSRTLVPGQWFFAIHGENFDGHDFVDESLADKGCVGIIGNRVCGNWDRGFIRVEGDTLIALEKLAKYARNRFDGILVGLTGSVGKTTTRSMISLALESLGRTHQTRGNFNYMVGVSLTLIGIPLDAKFAVVELGFGGLEGEILKMAQMCQPSVRVLLNVRHSHMEHFTSLEDVARAKGELLKEAQPGDICVLNADDPLIMNVPVPAGVQKVLFGQKRGCDVRLALAESIDGGHSVRVVLESNVSAYRNLFPVPRESVHELVEFKIPAPGLHLATNACAAAAVAASLGIPLAQIGESLSRFRPVPMRSDVQVTEDGITIIDDTYNANPTSMAAAINSLKTMQCMGKRVAILGDMLELGAAEAEAHELVLKLCSDPCIGLVILAGKRFTAAAEKVNFMRNHNVLCATDAESLLARMNELLAAGDVVLVKGSRGMQMEKVVDMIKAVSG</sequence>
<feature type="domain" description="Mur ligase C-terminal" evidence="12">
    <location>
        <begin position="459"/>
        <end position="580"/>
    </location>
</feature>
<dbReference type="HAMAP" id="MF_02019">
    <property type="entry name" value="MurF"/>
    <property type="match status" value="1"/>
</dbReference>
<evidence type="ECO:0000256" key="3">
    <source>
        <dbReference type="ARBA" id="ARBA00022618"/>
    </source>
</evidence>
<evidence type="ECO:0000256" key="8">
    <source>
        <dbReference type="ARBA" id="ARBA00023306"/>
    </source>
</evidence>
<comment type="caution">
    <text evidence="14">The sequence shown here is derived from an EMBL/GenBank/DDBJ whole genome shotgun (WGS) entry which is preliminary data.</text>
</comment>
<accession>A0A199UNF2</accession>
<dbReference type="STRING" id="4615.A0A199UNF2"/>
<keyword evidence="7" id="KW-0573">Peptidoglycan synthesis</keyword>
<evidence type="ECO:0000256" key="5">
    <source>
        <dbReference type="ARBA" id="ARBA00022840"/>
    </source>
</evidence>
<evidence type="ECO:0000256" key="4">
    <source>
        <dbReference type="ARBA" id="ARBA00022741"/>
    </source>
</evidence>
<evidence type="ECO:0000256" key="2">
    <source>
        <dbReference type="ARBA" id="ARBA00022598"/>
    </source>
</evidence>
<keyword evidence="8" id="KW-0131">Cell cycle</keyword>
<dbReference type="GO" id="GO:0047480">
    <property type="term" value="F:UDP-N-acetylmuramoyl-tripeptide-D-alanyl-D-alanine ligase activity"/>
    <property type="evidence" value="ECO:0007669"/>
    <property type="project" value="InterPro"/>
</dbReference>
<dbReference type="Gene3D" id="3.40.1190.10">
    <property type="entry name" value="Mur-like, catalytic domain"/>
    <property type="match status" value="1"/>
</dbReference>
<evidence type="ECO:0000256" key="10">
    <source>
        <dbReference type="ARBA" id="ARBA00031461"/>
    </source>
</evidence>
<dbReference type="GO" id="GO:0008360">
    <property type="term" value="P:regulation of cell shape"/>
    <property type="evidence" value="ECO:0007669"/>
    <property type="project" value="UniProtKB-KW"/>
</dbReference>
<organism evidence="14 15">
    <name type="scientific">Ananas comosus</name>
    <name type="common">Pineapple</name>
    <name type="synonym">Ananas ananas</name>
    <dbReference type="NCBI Taxonomy" id="4615"/>
    <lineage>
        <taxon>Eukaryota</taxon>
        <taxon>Viridiplantae</taxon>
        <taxon>Streptophyta</taxon>
        <taxon>Embryophyta</taxon>
        <taxon>Tracheophyta</taxon>
        <taxon>Spermatophyta</taxon>
        <taxon>Magnoliopsida</taxon>
        <taxon>Liliopsida</taxon>
        <taxon>Poales</taxon>
        <taxon>Bromeliaceae</taxon>
        <taxon>Bromelioideae</taxon>
        <taxon>Ananas</taxon>
    </lineage>
</organism>
<dbReference type="SUPFAM" id="SSF53623">
    <property type="entry name" value="MurD-like peptide ligases, catalytic domain"/>
    <property type="match status" value="1"/>
</dbReference>
<evidence type="ECO:0000259" key="12">
    <source>
        <dbReference type="Pfam" id="PF02875"/>
    </source>
</evidence>
<proteinExistence type="inferred from homology"/>
<gene>
    <name evidence="14" type="ORF">ACMD2_05842</name>
</gene>
<keyword evidence="2 14" id="KW-0436">Ligase</keyword>
<dbReference type="Gene3D" id="3.40.1390.10">
    <property type="entry name" value="MurE/MurF, N-terminal domain"/>
    <property type="match status" value="1"/>
</dbReference>
<reference evidence="14 15" key="1">
    <citation type="journal article" date="2016" name="DNA Res.">
        <title>The draft genome of MD-2 pineapple using hybrid error correction of long reads.</title>
        <authorList>
            <person name="Redwan R.M."/>
            <person name="Saidin A."/>
            <person name="Kumar S.V."/>
        </authorList>
    </citation>
    <scope>NUCLEOTIDE SEQUENCE [LARGE SCALE GENOMIC DNA]</scope>
    <source>
        <strain evidence="15">cv. MD2</strain>
        <tissue evidence="14">Leaf</tissue>
    </source>
</reference>
<dbReference type="InterPro" id="IPR004101">
    <property type="entry name" value="Mur_ligase_C"/>
</dbReference>
<dbReference type="InterPro" id="IPR051046">
    <property type="entry name" value="MurCDEF_CellWall_CoF430Synth"/>
</dbReference>
<evidence type="ECO:0000256" key="6">
    <source>
        <dbReference type="ARBA" id="ARBA00022960"/>
    </source>
</evidence>
<keyword evidence="6" id="KW-0133">Cell shape</keyword>
<dbReference type="GO" id="GO:0051301">
    <property type="term" value="P:cell division"/>
    <property type="evidence" value="ECO:0007669"/>
    <property type="project" value="UniProtKB-KW"/>
</dbReference>
<dbReference type="NCBIfam" id="TIGR01143">
    <property type="entry name" value="murF"/>
    <property type="match status" value="1"/>
</dbReference>
<keyword evidence="4" id="KW-0547">Nucleotide-binding</keyword>
<dbReference type="SUPFAM" id="SSF53244">
    <property type="entry name" value="MurD-like peptide ligases, peptide-binding domain"/>
    <property type="match status" value="1"/>
</dbReference>
<dbReference type="GO" id="GO:0005524">
    <property type="term" value="F:ATP binding"/>
    <property type="evidence" value="ECO:0007669"/>
    <property type="project" value="UniProtKB-KW"/>
</dbReference>
<dbReference type="EMBL" id="LSRQ01006443">
    <property type="protein sequence ID" value="OAY66150.1"/>
    <property type="molecule type" value="Genomic_DNA"/>
</dbReference>
<dbReference type="InterPro" id="IPR036565">
    <property type="entry name" value="Mur-like_cat_sf"/>
</dbReference>
<name>A0A199UNF2_ANACO</name>
<keyword evidence="5" id="KW-0067">ATP-binding</keyword>
<dbReference type="Pfam" id="PF08245">
    <property type="entry name" value="Mur_ligase_M"/>
    <property type="match status" value="1"/>
</dbReference>
<dbReference type="InterPro" id="IPR005863">
    <property type="entry name" value="UDP-N-AcMur_synth"/>
</dbReference>
<dbReference type="PANTHER" id="PTHR43024">
    <property type="entry name" value="UDP-N-ACETYLMURAMOYL-TRIPEPTIDE--D-ALANYL-D-ALANINE LIGASE"/>
    <property type="match status" value="1"/>
</dbReference>
<evidence type="ECO:0000313" key="15">
    <source>
        <dbReference type="Proteomes" id="UP000092600"/>
    </source>
</evidence>
<keyword evidence="3" id="KW-0132">Cell division</keyword>